<dbReference type="Proteomes" id="UP001149165">
    <property type="component" value="Unassembled WGS sequence"/>
</dbReference>
<proteinExistence type="predicted"/>
<evidence type="ECO:0000313" key="1">
    <source>
        <dbReference type="EMBL" id="KAJ5094226.1"/>
    </source>
</evidence>
<organism evidence="1 2">
    <name type="scientific">Penicillium angulare</name>
    <dbReference type="NCBI Taxonomy" id="116970"/>
    <lineage>
        <taxon>Eukaryota</taxon>
        <taxon>Fungi</taxon>
        <taxon>Dikarya</taxon>
        <taxon>Ascomycota</taxon>
        <taxon>Pezizomycotina</taxon>
        <taxon>Eurotiomycetes</taxon>
        <taxon>Eurotiomycetidae</taxon>
        <taxon>Eurotiales</taxon>
        <taxon>Aspergillaceae</taxon>
        <taxon>Penicillium</taxon>
    </lineage>
</organism>
<reference evidence="1" key="2">
    <citation type="journal article" date="2023" name="IMA Fungus">
        <title>Comparative genomic study of the Penicillium genus elucidates a diverse pangenome and 15 lateral gene transfer events.</title>
        <authorList>
            <person name="Petersen C."/>
            <person name="Sorensen T."/>
            <person name="Nielsen M.R."/>
            <person name="Sondergaard T.E."/>
            <person name="Sorensen J.L."/>
            <person name="Fitzpatrick D.A."/>
            <person name="Frisvad J.C."/>
            <person name="Nielsen K.L."/>
        </authorList>
    </citation>
    <scope>NUCLEOTIDE SEQUENCE</scope>
    <source>
        <strain evidence="1">IBT 30069</strain>
    </source>
</reference>
<dbReference type="PANTHER" id="PTHR14187:SF5">
    <property type="entry name" value="HEAT SHOCK 70 KDA PROTEIN 12A"/>
    <property type="match status" value="1"/>
</dbReference>
<dbReference type="PANTHER" id="PTHR14187">
    <property type="entry name" value="ALPHA KINASE/ELONGATION FACTOR 2 KINASE"/>
    <property type="match status" value="1"/>
</dbReference>
<dbReference type="AlphaFoldDB" id="A0A9W9F650"/>
<keyword evidence="2" id="KW-1185">Reference proteome</keyword>
<dbReference type="InterPro" id="IPR043129">
    <property type="entry name" value="ATPase_NBD"/>
</dbReference>
<dbReference type="EMBL" id="JAPQKH010000006">
    <property type="protein sequence ID" value="KAJ5094226.1"/>
    <property type="molecule type" value="Genomic_DNA"/>
</dbReference>
<evidence type="ECO:0000313" key="2">
    <source>
        <dbReference type="Proteomes" id="UP001149165"/>
    </source>
</evidence>
<accession>A0A9W9F650</accession>
<reference evidence="1" key="1">
    <citation type="submission" date="2022-11" db="EMBL/GenBank/DDBJ databases">
        <authorList>
            <person name="Petersen C."/>
        </authorList>
    </citation>
    <scope>NUCLEOTIDE SEQUENCE</scope>
    <source>
        <strain evidence="1">IBT 30069</strain>
    </source>
</reference>
<sequence length="555" mass="62291">MTTHVPDIVVGIDFGTTASGIGYSIPSLKHFEVFEGLPYVITQKDSDFKASDNSAKTPSILAYAEENPYLLEDTWGFYAEKHQKVVSWFKLFLDDDVDVHNWILDTKQWAGSRGINRLPDGKSPIDVLSDYLSFLRTLLWRRLQSIVLGYCRELQTMRIKFCFTVPGTWSEQAKHDMGLAINKAGFDSRDCDQICLLTEGEAAMNFALSNLGLDDERSALKTGDGVVICDCGGGTIDVASFLISEHSHFIYDELAQGSRFQEFKCQFTGYSGQGFFELELAMAIPGRPNPEWYDQRNNVLISNTDLKKLFEPALQMTIQTLADHINKTNLVKQGQTVINKILLVGGFSFSPYLCREIQRCFPNILVIRNKKHALTAVTRGAVLWGLEKFQQQSMFSPCHYGLRRFLPTDEAFNPRRSLVPADFNLGGSTGPIEWMVKKGDHLRLNEPIQCHGLLLHGQGDSFIKTIDVHSSGSDRPPINIGKRVKSLAGTIHTMVLDLSMIDLNGCQISEQGGRYMHLIQCTFYVQLGKSNGTLFFDAVCQNHHLAHWEMKAGII</sequence>
<protein>
    <submittedName>
        <fullName evidence="1">Actin-like ATPase domain-containing protein</fullName>
    </submittedName>
</protein>
<name>A0A9W9F650_9EURO</name>
<gene>
    <name evidence="1" type="ORF">N7456_010087</name>
</gene>
<dbReference type="OrthoDB" id="2963168at2759"/>
<dbReference type="SUPFAM" id="SSF53067">
    <property type="entry name" value="Actin-like ATPase domain"/>
    <property type="match status" value="2"/>
</dbReference>
<dbReference type="Gene3D" id="3.30.420.40">
    <property type="match status" value="1"/>
</dbReference>
<dbReference type="CDD" id="cd10170">
    <property type="entry name" value="ASKHA_NBD_HSP70"/>
    <property type="match status" value="1"/>
</dbReference>
<comment type="caution">
    <text evidence="1">The sequence shown here is derived from an EMBL/GenBank/DDBJ whole genome shotgun (WGS) entry which is preliminary data.</text>
</comment>